<feature type="transmembrane region" description="Helical" evidence="1">
    <location>
        <begin position="190"/>
        <end position="208"/>
    </location>
</feature>
<dbReference type="InterPro" id="IPR003675">
    <property type="entry name" value="Rce1/LyrA-like_dom"/>
</dbReference>
<dbReference type="EMBL" id="WWCM01000001">
    <property type="protein sequence ID" value="MYM38057.1"/>
    <property type="molecule type" value="Genomic_DNA"/>
</dbReference>
<feature type="transmembrane region" description="Helical" evidence="1">
    <location>
        <begin position="214"/>
        <end position="230"/>
    </location>
</feature>
<evidence type="ECO:0000259" key="2">
    <source>
        <dbReference type="Pfam" id="PF02517"/>
    </source>
</evidence>
<dbReference type="Pfam" id="PF02517">
    <property type="entry name" value="Rce1-like"/>
    <property type="match status" value="1"/>
</dbReference>
<evidence type="ECO:0000313" key="4">
    <source>
        <dbReference type="Proteomes" id="UP000478090"/>
    </source>
</evidence>
<reference evidence="3 4" key="1">
    <citation type="submission" date="2019-12" db="EMBL/GenBank/DDBJ databases">
        <title>Novel species isolated from a subtropical stream in China.</title>
        <authorList>
            <person name="Lu H."/>
        </authorList>
    </citation>
    <scope>NUCLEOTIDE SEQUENCE [LARGE SCALE GENOMIC DNA]</scope>
    <source>
        <strain evidence="3 4">CY13W</strain>
    </source>
</reference>
<feature type="transmembrane region" description="Helical" evidence="1">
    <location>
        <begin position="6"/>
        <end position="32"/>
    </location>
</feature>
<dbReference type="GO" id="GO:0008237">
    <property type="term" value="F:metallopeptidase activity"/>
    <property type="evidence" value="ECO:0007669"/>
    <property type="project" value="UniProtKB-KW"/>
</dbReference>
<accession>A0ABW9VKA3</accession>
<organism evidence="3 4">
    <name type="scientific">Duganella qianjiadongensis</name>
    <dbReference type="NCBI Taxonomy" id="2692176"/>
    <lineage>
        <taxon>Bacteria</taxon>
        <taxon>Pseudomonadati</taxon>
        <taxon>Pseudomonadota</taxon>
        <taxon>Betaproteobacteria</taxon>
        <taxon>Burkholderiales</taxon>
        <taxon>Oxalobacteraceae</taxon>
        <taxon>Telluria group</taxon>
        <taxon>Duganella</taxon>
    </lineage>
</organism>
<keyword evidence="3" id="KW-0645">Protease</keyword>
<sequence>MLAVLALGWASLLGALQVGGWLALATLLLAAWAYQHAARRTPRLLGGLCTLLLALALAMHKVPGFVNPVLLKGVLVSADAIPFTQYANLDKSCVGLVLLALVSQRITSMAQLRAALRTAAPIAALTVVAVMAAALASGLVRVEPKLPAYTLQFVVVNLFFTVIAEETFFRGLIQGQLARWLDQCWPQARWCGLLAVLISALLFGAAHLAGGATYAALAALAGLGYAYAYHATGRIEAAIATHLLVNTVHFIGFTYPALAA</sequence>
<name>A0ABW9VKA3_9BURK</name>
<keyword evidence="1" id="KW-0812">Transmembrane</keyword>
<protein>
    <submittedName>
        <fullName evidence="3">CPBP family intramembrane metalloprotease</fullName>
    </submittedName>
</protein>
<keyword evidence="1" id="KW-1133">Transmembrane helix</keyword>
<proteinExistence type="predicted"/>
<gene>
    <name evidence="3" type="ORF">GTP27_01825</name>
</gene>
<feature type="domain" description="CAAX prenyl protease 2/Lysostaphin resistance protein A-like" evidence="2">
    <location>
        <begin position="150"/>
        <end position="248"/>
    </location>
</feature>
<feature type="transmembrane region" description="Helical" evidence="1">
    <location>
        <begin position="83"/>
        <end position="102"/>
    </location>
</feature>
<keyword evidence="4" id="KW-1185">Reference proteome</keyword>
<dbReference type="Proteomes" id="UP000478090">
    <property type="component" value="Unassembled WGS sequence"/>
</dbReference>
<keyword evidence="1" id="KW-0472">Membrane</keyword>
<comment type="caution">
    <text evidence="3">The sequence shown here is derived from an EMBL/GenBank/DDBJ whole genome shotgun (WGS) entry which is preliminary data.</text>
</comment>
<feature type="transmembrane region" description="Helical" evidence="1">
    <location>
        <begin position="148"/>
        <end position="169"/>
    </location>
</feature>
<keyword evidence="3" id="KW-0482">Metalloprotease</keyword>
<feature type="transmembrane region" description="Helical" evidence="1">
    <location>
        <begin position="237"/>
        <end position="258"/>
    </location>
</feature>
<evidence type="ECO:0000313" key="3">
    <source>
        <dbReference type="EMBL" id="MYM38057.1"/>
    </source>
</evidence>
<evidence type="ECO:0000256" key="1">
    <source>
        <dbReference type="SAM" id="Phobius"/>
    </source>
</evidence>
<feature type="transmembrane region" description="Helical" evidence="1">
    <location>
        <begin position="114"/>
        <end position="136"/>
    </location>
</feature>
<feature type="transmembrane region" description="Helical" evidence="1">
    <location>
        <begin position="44"/>
        <end position="63"/>
    </location>
</feature>
<keyword evidence="3" id="KW-0378">Hydrolase</keyword>